<dbReference type="KEGG" id="nwl:NWFMUON74_67370"/>
<dbReference type="GO" id="GO:0016491">
    <property type="term" value="F:oxidoreductase activity"/>
    <property type="evidence" value="ECO:0007669"/>
    <property type="project" value="InterPro"/>
</dbReference>
<dbReference type="GO" id="GO:0005886">
    <property type="term" value="C:plasma membrane"/>
    <property type="evidence" value="ECO:0007669"/>
    <property type="project" value="TreeGrafter"/>
</dbReference>
<dbReference type="RefSeq" id="WP_187685625.1">
    <property type="nucleotide sequence ID" value="NZ_AP023396.1"/>
</dbReference>
<dbReference type="EMBL" id="AP023396">
    <property type="protein sequence ID" value="BCK58965.1"/>
    <property type="molecule type" value="Genomic_DNA"/>
</dbReference>
<sequence>MSNNEQPAQQEITSYDDPDAPWNQLHTDADIANWNAPVIDEFRANDGKVGGAYEGATLLLLTTTGAKSGKPHTVPLGVMYRGDTMYVSSFVEDRYPAWWHNIKAEPRVTIELGGKTYSGRGRVLEGPAYDEFAAWVLAENPLLADFQSKTDRPMPLVVLELGDVI</sequence>
<keyword evidence="5" id="KW-1185">Reference proteome</keyword>
<evidence type="ECO:0000256" key="3">
    <source>
        <dbReference type="SAM" id="MobiDB-lite"/>
    </source>
</evidence>
<comment type="similarity">
    <text evidence="1">Belongs to the F420H(2)-dependent quinone reductase family.</text>
</comment>
<dbReference type="AlphaFoldDB" id="A0A7G1KUL7"/>
<dbReference type="Gene3D" id="2.30.110.10">
    <property type="entry name" value="Electron Transport, Fmn-binding Protein, Chain A"/>
    <property type="match status" value="1"/>
</dbReference>
<gene>
    <name evidence="4" type="ORF">NWFMUON74_67370</name>
</gene>
<dbReference type="InterPro" id="IPR004378">
    <property type="entry name" value="F420H2_quin_Rdtase"/>
</dbReference>
<reference evidence="4 5" key="1">
    <citation type="submission" date="2020-08" db="EMBL/GenBank/DDBJ databases">
        <title>Genome Sequencing of Nocardia wallacei strain FMUON74 and assembly.</title>
        <authorList>
            <person name="Toyokawa M."/>
            <person name="Uesaka K."/>
        </authorList>
    </citation>
    <scope>NUCLEOTIDE SEQUENCE [LARGE SCALE GENOMIC DNA]</scope>
    <source>
        <strain evidence="4 5">FMUON74</strain>
    </source>
</reference>
<evidence type="ECO:0000256" key="2">
    <source>
        <dbReference type="ARBA" id="ARBA00049106"/>
    </source>
</evidence>
<feature type="region of interest" description="Disordered" evidence="3">
    <location>
        <begin position="1"/>
        <end position="22"/>
    </location>
</feature>
<dbReference type="Proteomes" id="UP000516173">
    <property type="component" value="Chromosome"/>
</dbReference>
<name>A0A7G1KUL7_9NOCA</name>
<comment type="catalytic activity">
    <reaction evidence="2">
        <text>oxidized coenzyme F420-(gamma-L-Glu)(n) + a quinol + H(+) = reduced coenzyme F420-(gamma-L-Glu)(n) + a quinone</text>
        <dbReference type="Rhea" id="RHEA:39663"/>
        <dbReference type="Rhea" id="RHEA-COMP:12939"/>
        <dbReference type="Rhea" id="RHEA-COMP:14378"/>
        <dbReference type="ChEBI" id="CHEBI:15378"/>
        <dbReference type="ChEBI" id="CHEBI:24646"/>
        <dbReference type="ChEBI" id="CHEBI:132124"/>
        <dbReference type="ChEBI" id="CHEBI:133980"/>
        <dbReference type="ChEBI" id="CHEBI:139511"/>
    </reaction>
</comment>
<dbReference type="PANTHER" id="PTHR39428:SF1">
    <property type="entry name" value="F420H(2)-DEPENDENT QUINONE REDUCTASE RV1261C"/>
    <property type="match status" value="1"/>
</dbReference>
<evidence type="ECO:0000313" key="4">
    <source>
        <dbReference type="EMBL" id="BCK58965.1"/>
    </source>
</evidence>
<dbReference type="Pfam" id="PF04075">
    <property type="entry name" value="F420H2_quin_red"/>
    <property type="match status" value="1"/>
</dbReference>
<protein>
    <recommendedName>
        <fullName evidence="6">Nitroreductase</fullName>
    </recommendedName>
</protein>
<feature type="compositionally biased region" description="Polar residues" evidence="3">
    <location>
        <begin position="1"/>
        <end position="13"/>
    </location>
</feature>
<dbReference type="SUPFAM" id="SSF50475">
    <property type="entry name" value="FMN-binding split barrel"/>
    <property type="match status" value="1"/>
</dbReference>
<dbReference type="NCBIfam" id="TIGR00026">
    <property type="entry name" value="hi_GC_TIGR00026"/>
    <property type="match status" value="1"/>
</dbReference>
<accession>A0A7G1KUL7</accession>
<dbReference type="GO" id="GO:0070967">
    <property type="term" value="F:coenzyme F420 binding"/>
    <property type="evidence" value="ECO:0007669"/>
    <property type="project" value="TreeGrafter"/>
</dbReference>
<dbReference type="GeneID" id="80351118"/>
<evidence type="ECO:0008006" key="6">
    <source>
        <dbReference type="Google" id="ProtNLM"/>
    </source>
</evidence>
<proteinExistence type="inferred from homology"/>
<dbReference type="PANTHER" id="PTHR39428">
    <property type="entry name" value="F420H(2)-DEPENDENT QUINONE REDUCTASE RV1261C"/>
    <property type="match status" value="1"/>
</dbReference>
<organism evidence="4 5">
    <name type="scientific">Nocardia wallacei</name>
    <dbReference type="NCBI Taxonomy" id="480035"/>
    <lineage>
        <taxon>Bacteria</taxon>
        <taxon>Bacillati</taxon>
        <taxon>Actinomycetota</taxon>
        <taxon>Actinomycetes</taxon>
        <taxon>Mycobacteriales</taxon>
        <taxon>Nocardiaceae</taxon>
        <taxon>Nocardia</taxon>
    </lineage>
</organism>
<evidence type="ECO:0000313" key="5">
    <source>
        <dbReference type="Proteomes" id="UP000516173"/>
    </source>
</evidence>
<evidence type="ECO:0000256" key="1">
    <source>
        <dbReference type="ARBA" id="ARBA00008710"/>
    </source>
</evidence>
<dbReference type="InterPro" id="IPR012349">
    <property type="entry name" value="Split_barrel_FMN-bd"/>
</dbReference>